<dbReference type="Proteomes" id="UP000327039">
    <property type="component" value="Unassembled WGS sequence"/>
</dbReference>
<keyword evidence="2" id="KW-1185">Reference proteome</keyword>
<gene>
    <name evidence="1" type="ORF">F6B42_09720</name>
</gene>
<proteinExistence type="predicted"/>
<evidence type="ECO:0000313" key="2">
    <source>
        <dbReference type="Proteomes" id="UP000327039"/>
    </source>
</evidence>
<dbReference type="AlphaFoldDB" id="A0A5J5ITK5"/>
<sequence length="142" mass="15722">MKTRYGMTRPRVDDVAWEVLGETGSGPAGYSAAREWGVTTQIPASFHVATLWPTDPIVGLTQHSRRNRERATLTPKEIALLELLRAPDVYIEAGWGALVERVWDALDQSKVREGVLHVAVAGERNVATRESFDRLVADLTAK</sequence>
<comment type="caution">
    <text evidence="1">The sequence shown here is derived from an EMBL/GenBank/DDBJ whole genome shotgun (WGS) entry which is preliminary data.</text>
</comment>
<dbReference type="OrthoDB" id="5118179at2"/>
<protein>
    <submittedName>
        <fullName evidence="1">Uncharacterized protein</fullName>
    </submittedName>
</protein>
<dbReference type="RefSeq" id="WP_150419415.1">
    <property type="nucleotide sequence ID" value="NZ_VYRZ01000002.1"/>
</dbReference>
<dbReference type="EMBL" id="VYRZ01000002">
    <property type="protein sequence ID" value="KAA9087218.1"/>
    <property type="molecule type" value="Genomic_DNA"/>
</dbReference>
<accession>A0A5J5ITK5</accession>
<reference evidence="2" key="1">
    <citation type="submission" date="2019-09" db="EMBL/GenBank/DDBJ databases">
        <title>Mumia zhuanghuii sp. nov. isolated from the intestinal contents of plateau pika (Ochotona curzoniae) in the Qinghai-Tibet plateau of China.</title>
        <authorList>
            <person name="Tian Z."/>
        </authorList>
    </citation>
    <scope>NUCLEOTIDE SEQUENCE [LARGE SCALE GENOMIC DNA]</scope>
    <source>
        <strain evidence="2">DSM 25564</strain>
    </source>
</reference>
<name>A0A5J5ITK5_9MICO</name>
<evidence type="ECO:0000313" key="1">
    <source>
        <dbReference type="EMBL" id="KAA9087218.1"/>
    </source>
</evidence>
<organism evidence="1 2">
    <name type="scientific">Microbacterium radiodurans</name>
    <dbReference type="NCBI Taxonomy" id="661398"/>
    <lineage>
        <taxon>Bacteria</taxon>
        <taxon>Bacillati</taxon>
        <taxon>Actinomycetota</taxon>
        <taxon>Actinomycetes</taxon>
        <taxon>Micrococcales</taxon>
        <taxon>Microbacteriaceae</taxon>
        <taxon>Microbacterium</taxon>
    </lineage>
</organism>